<keyword evidence="3" id="KW-1185">Reference proteome</keyword>
<comment type="caution">
    <text evidence="2">The sequence shown here is derived from an EMBL/GenBank/DDBJ whole genome shotgun (WGS) entry which is preliminary data.</text>
</comment>
<dbReference type="Proteomes" id="UP001596074">
    <property type="component" value="Unassembled WGS sequence"/>
</dbReference>
<reference evidence="3" key="1">
    <citation type="journal article" date="2019" name="Int. J. Syst. Evol. Microbiol.">
        <title>The Global Catalogue of Microorganisms (GCM) 10K type strain sequencing project: providing services to taxonomists for standard genome sequencing and annotation.</title>
        <authorList>
            <consortium name="The Broad Institute Genomics Platform"/>
            <consortium name="The Broad Institute Genome Sequencing Center for Infectious Disease"/>
            <person name="Wu L."/>
            <person name="Ma J."/>
        </authorList>
    </citation>
    <scope>NUCLEOTIDE SEQUENCE [LARGE SCALE GENOMIC DNA]</scope>
    <source>
        <strain evidence="3">KCTC 42087</strain>
    </source>
</reference>
<dbReference type="InterPro" id="IPR049244">
    <property type="entry name" value="DUF6879"/>
</dbReference>
<evidence type="ECO:0000313" key="3">
    <source>
        <dbReference type="Proteomes" id="UP001596074"/>
    </source>
</evidence>
<protein>
    <submittedName>
        <fullName evidence="2">DUF6879 family protein</fullName>
    </submittedName>
</protein>
<proteinExistence type="predicted"/>
<accession>A0ABW1A4G0</accession>
<sequence length="256" mass="28840">MTDPRFVRLDFAGGDDKSDREHCPAVFVDPLTGDFLFQGRVITDPAVLEMLGEHAVLASDESVVWLPARMRQVILDALTEYEQGRQGHGSPDFEQMLAGARRSAIHLELRDFYGPSEDFNAWQAGGPTRVSDDGGRWDRLIGGAVSRGVTVRRVRIISRPPSAYSRWLHLVTDENIAAGEDVRWLWRPDALGLLLPHSDLWMFDQRLVAFNHNDGEGKHVPGYTYVTDPREIPPIVAAVEMAWERATPHEKFDIDD</sequence>
<dbReference type="EMBL" id="JBHSON010000052">
    <property type="protein sequence ID" value="MFC5750331.1"/>
    <property type="molecule type" value="Genomic_DNA"/>
</dbReference>
<evidence type="ECO:0000313" key="2">
    <source>
        <dbReference type="EMBL" id="MFC5750331.1"/>
    </source>
</evidence>
<feature type="domain" description="DUF6879" evidence="1">
    <location>
        <begin position="92"/>
        <end position="252"/>
    </location>
</feature>
<gene>
    <name evidence="2" type="ORF">ACFPZN_32300</name>
</gene>
<evidence type="ECO:0000259" key="1">
    <source>
        <dbReference type="Pfam" id="PF21806"/>
    </source>
</evidence>
<name>A0ABW1A4G0_9ACTN</name>
<dbReference type="RefSeq" id="WP_378286070.1">
    <property type="nucleotide sequence ID" value="NZ_JBHSON010000052.1"/>
</dbReference>
<organism evidence="2 3">
    <name type="scientific">Actinomadura rugatobispora</name>
    <dbReference type="NCBI Taxonomy" id="1994"/>
    <lineage>
        <taxon>Bacteria</taxon>
        <taxon>Bacillati</taxon>
        <taxon>Actinomycetota</taxon>
        <taxon>Actinomycetes</taxon>
        <taxon>Streptosporangiales</taxon>
        <taxon>Thermomonosporaceae</taxon>
        <taxon>Actinomadura</taxon>
    </lineage>
</organism>
<dbReference type="Pfam" id="PF21806">
    <property type="entry name" value="DUF6879"/>
    <property type="match status" value="1"/>
</dbReference>